<keyword evidence="2" id="KW-0472">Membrane</keyword>
<evidence type="ECO:0000313" key="4">
    <source>
        <dbReference type="Proteomes" id="UP000008363"/>
    </source>
</evidence>
<evidence type="ECO:0000256" key="2">
    <source>
        <dbReference type="SAM" id="Phobius"/>
    </source>
</evidence>
<protein>
    <submittedName>
        <fullName evidence="3">Uncharacterized protein</fullName>
    </submittedName>
</protein>
<evidence type="ECO:0000256" key="1">
    <source>
        <dbReference type="SAM" id="MobiDB-lite"/>
    </source>
</evidence>
<feature type="transmembrane region" description="Helical" evidence="2">
    <location>
        <begin position="62"/>
        <end position="85"/>
    </location>
</feature>
<comment type="caution">
    <text evidence="3">The sequence shown here is derived from an EMBL/GenBank/DDBJ whole genome shotgun (WGS) entry which is preliminary data.</text>
</comment>
<reference evidence="3 4" key="1">
    <citation type="submission" date="2012-08" db="EMBL/GenBank/DDBJ databases">
        <title>Whole genome shotgun sequence of Gordonia rhizosphera NBRC 16068.</title>
        <authorList>
            <person name="Takarada H."/>
            <person name="Isaki S."/>
            <person name="Hosoyama A."/>
            <person name="Tsuchikane K."/>
            <person name="Katsumata H."/>
            <person name="Baba S."/>
            <person name="Ohji S."/>
            <person name="Yamazaki S."/>
            <person name="Fujita N."/>
        </authorList>
    </citation>
    <scope>NUCLEOTIDE SEQUENCE [LARGE SCALE GENOMIC DNA]</scope>
    <source>
        <strain evidence="3 4">NBRC 16068</strain>
    </source>
</reference>
<dbReference type="STRING" id="1108045.GORHZ_076_00050"/>
<dbReference type="Proteomes" id="UP000008363">
    <property type="component" value="Unassembled WGS sequence"/>
</dbReference>
<proteinExistence type="predicted"/>
<keyword evidence="2" id="KW-0812">Transmembrane</keyword>
<sequence length="91" mass="9232">MVTEVGNGAPTAGPEGQPIVITKTTSGGNVYGYVDESGRYVPLAYDEGLSFDTGYDEPSSGAAVAGAGIASVAAALVLGGGVLWWRRRGRI</sequence>
<organism evidence="3 4">
    <name type="scientific">Gordonia rhizosphera NBRC 16068</name>
    <dbReference type="NCBI Taxonomy" id="1108045"/>
    <lineage>
        <taxon>Bacteria</taxon>
        <taxon>Bacillati</taxon>
        <taxon>Actinomycetota</taxon>
        <taxon>Actinomycetes</taxon>
        <taxon>Mycobacteriales</taxon>
        <taxon>Gordoniaceae</taxon>
        <taxon>Gordonia</taxon>
    </lineage>
</organism>
<evidence type="ECO:0000313" key="3">
    <source>
        <dbReference type="EMBL" id="GAB89929.1"/>
    </source>
</evidence>
<feature type="region of interest" description="Disordered" evidence="1">
    <location>
        <begin position="1"/>
        <end position="20"/>
    </location>
</feature>
<name>K6WTP7_9ACTN</name>
<keyword evidence="4" id="KW-1185">Reference proteome</keyword>
<accession>K6WTP7</accession>
<dbReference type="EMBL" id="BAHC01000076">
    <property type="protein sequence ID" value="GAB89929.1"/>
    <property type="molecule type" value="Genomic_DNA"/>
</dbReference>
<gene>
    <name evidence="3" type="ORF">GORHZ_076_00050</name>
</gene>
<dbReference type="AlphaFoldDB" id="K6WTP7"/>
<keyword evidence="2" id="KW-1133">Transmembrane helix</keyword>